<keyword evidence="29 41" id="KW-0472">Membrane</keyword>
<keyword evidence="31" id="KW-1015">Disulfide bond</keyword>
<feature type="domain" description="Ig-like" evidence="43">
    <location>
        <begin position="621"/>
        <end position="713"/>
    </location>
</feature>
<dbReference type="Pfam" id="PF07714">
    <property type="entry name" value="PK_Tyr_Ser-Thr"/>
    <property type="match status" value="1"/>
</dbReference>
<dbReference type="InterPro" id="IPR000719">
    <property type="entry name" value="Prot_kinase_dom"/>
</dbReference>
<dbReference type="PROSITE" id="PS50835">
    <property type="entry name" value="IG_LIKE"/>
    <property type="match status" value="2"/>
</dbReference>
<dbReference type="GO" id="GO:0043066">
    <property type="term" value="P:negative regulation of apoptotic process"/>
    <property type="evidence" value="ECO:0007669"/>
    <property type="project" value="UniProtKB-ARBA"/>
</dbReference>
<evidence type="ECO:0000256" key="3">
    <source>
        <dbReference type="ARBA" id="ARBA00004251"/>
    </source>
</evidence>
<evidence type="ECO:0000256" key="2">
    <source>
        <dbReference type="ARBA" id="ARBA00004174"/>
    </source>
</evidence>
<keyword evidence="23" id="KW-0492">Microsome</keyword>
<keyword evidence="30" id="KW-0829">Tyrosine-protein kinase</keyword>
<keyword evidence="16" id="KW-0677">Repeat</keyword>
<feature type="domain" description="Fibronectin type-III" evidence="44">
    <location>
        <begin position="938"/>
        <end position="1033"/>
    </location>
</feature>
<evidence type="ECO:0000256" key="35">
    <source>
        <dbReference type="ARBA" id="ARBA00051243"/>
    </source>
</evidence>
<evidence type="ECO:0000256" key="37">
    <source>
        <dbReference type="ARBA" id="ARBA00068587"/>
    </source>
</evidence>
<comment type="catalytic activity">
    <reaction evidence="35">
        <text>L-tyrosyl-[protein] + ATP = O-phospho-L-tyrosyl-[protein] + ADP + H(+)</text>
        <dbReference type="Rhea" id="RHEA:10596"/>
        <dbReference type="Rhea" id="RHEA-COMP:10136"/>
        <dbReference type="Rhea" id="RHEA-COMP:20101"/>
        <dbReference type="ChEBI" id="CHEBI:15378"/>
        <dbReference type="ChEBI" id="CHEBI:30616"/>
        <dbReference type="ChEBI" id="CHEBI:46858"/>
        <dbReference type="ChEBI" id="CHEBI:61978"/>
        <dbReference type="ChEBI" id="CHEBI:456216"/>
        <dbReference type="EC" id="2.7.10.1"/>
    </reaction>
</comment>
<dbReference type="InterPro" id="IPR002401">
    <property type="entry name" value="Cyt_P450_E_grp-I"/>
</dbReference>
<keyword evidence="32 45" id="KW-0675">Receptor</keyword>
<dbReference type="SUPFAM" id="SSF48264">
    <property type="entry name" value="Cytochrome P450"/>
    <property type="match status" value="1"/>
</dbReference>
<dbReference type="PROSITE" id="PS50853">
    <property type="entry name" value="FN3"/>
    <property type="match status" value="2"/>
</dbReference>
<feature type="non-terminal residue" evidence="45">
    <location>
        <position position="1"/>
    </location>
</feature>
<evidence type="ECO:0000256" key="30">
    <source>
        <dbReference type="ARBA" id="ARBA00023137"/>
    </source>
</evidence>
<evidence type="ECO:0000256" key="25">
    <source>
        <dbReference type="ARBA" id="ARBA00022989"/>
    </source>
</evidence>
<evidence type="ECO:0000256" key="9">
    <source>
        <dbReference type="ARBA" id="ARBA00022553"/>
    </source>
</evidence>
<dbReference type="GO" id="GO:0005886">
    <property type="term" value="C:plasma membrane"/>
    <property type="evidence" value="ECO:0007669"/>
    <property type="project" value="UniProtKB-SubCell"/>
</dbReference>
<dbReference type="SUPFAM" id="SSF48726">
    <property type="entry name" value="Immunoglobulin"/>
    <property type="match status" value="2"/>
</dbReference>
<keyword evidence="34" id="KW-0393">Immunoglobulin domain</keyword>
<keyword evidence="26" id="KW-0560">Oxidoreductase</keyword>
<dbReference type="SMART" id="SM00219">
    <property type="entry name" value="TyrKc"/>
    <property type="match status" value="1"/>
</dbReference>
<dbReference type="InterPro" id="IPR017441">
    <property type="entry name" value="Protein_kinase_ATP_BS"/>
</dbReference>
<dbReference type="GO" id="GO:0005789">
    <property type="term" value="C:endoplasmic reticulum membrane"/>
    <property type="evidence" value="ECO:0007669"/>
    <property type="project" value="UniProtKB-SubCell"/>
</dbReference>
<evidence type="ECO:0000313" key="45">
    <source>
        <dbReference type="EMBL" id="KAG8511366.1"/>
    </source>
</evidence>
<evidence type="ECO:0000256" key="10">
    <source>
        <dbReference type="ARBA" id="ARBA00022588"/>
    </source>
</evidence>
<feature type="binding site" evidence="39">
    <location>
        <position position="1163"/>
    </location>
    <ligand>
        <name>ATP</name>
        <dbReference type="ChEBI" id="CHEBI:30616"/>
    </ligand>
</feature>
<dbReference type="InterPro" id="IPR036396">
    <property type="entry name" value="Cyt_P450_sf"/>
</dbReference>
<dbReference type="GO" id="GO:0007167">
    <property type="term" value="P:enzyme-linked receptor protein signaling pathway"/>
    <property type="evidence" value="ECO:0007669"/>
    <property type="project" value="UniProtKB-ARBA"/>
</dbReference>
<keyword evidence="21 39" id="KW-0067">ATP-binding</keyword>
<dbReference type="InterPro" id="IPR011009">
    <property type="entry name" value="Kinase-like_dom_sf"/>
</dbReference>
<comment type="similarity">
    <text evidence="6">Belongs to the cytochrome P450 family.</text>
</comment>
<feature type="transmembrane region" description="Helical" evidence="41">
    <location>
        <begin position="1046"/>
        <end position="1068"/>
    </location>
</feature>
<dbReference type="GO" id="GO:0006805">
    <property type="term" value="P:xenobiotic metabolic process"/>
    <property type="evidence" value="ECO:0007669"/>
    <property type="project" value="TreeGrafter"/>
</dbReference>
<evidence type="ECO:0000256" key="39">
    <source>
        <dbReference type="PROSITE-ProRule" id="PRU10141"/>
    </source>
</evidence>
<evidence type="ECO:0000256" key="36">
    <source>
        <dbReference type="ARBA" id="ARBA00064126"/>
    </source>
</evidence>
<dbReference type="FunFam" id="3.30.200.20:FF:000509">
    <property type="entry name" value="Tyrosine-protein kinase receptor UFO"/>
    <property type="match status" value="1"/>
</dbReference>
<evidence type="ECO:0000256" key="14">
    <source>
        <dbReference type="ARBA" id="ARBA00022723"/>
    </source>
</evidence>
<evidence type="ECO:0000256" key="34">
    <source>
        <dbReference type="ARBA" id="ARBA00023319"/>
    </source>
</evidence>
<keyword evidence="15" id="KW-0732">Signal</keyword>
<dbReference type="CDD" id="cd11026">
    <property type="entry name" value="CYP2"/>
    <property type="match status" value="1"/>
</dbReference>
<keyword evidence="12" id="KW-0808">Transferase</keyword>
<dbReference type="EMBL" id="JAGFMF010011834">
    <property type="protein sequence ID" value="KAG8511366.1"/>
    <property type="molecule type" value="Genomic_DNA"/>
</dbReference>
<comment type="subcellular location">
    <subcellularLocation>
        <location evidence="3">Cell membrane</location>
        <topology evidence="3">Single-pass type I membrane protein</topology>
    </subcellularLocation>
    <subcellularLocation>
        <location evidence="4">Endoplasmic reticulum membrane</location>
        <topology evidence="4">Peripheral membrane protein</topology>
    </subcellularLocation>
    <subcellularLocation>
        <location evidence="2">Microsome membrane</location>
        <topology evidence="2">Peripheral membrane protein</topology>
    </subcellularLocation>
</comment>
<evidence type="ECO:0000256" key="20">
    <source>
        <dbReference type="ARBA" id="ARBA00022824"/>
    </source>
</evidence>
<dbReference type="SMART" id="SM00409">
    <property type="entry name" value="IG"/>
    <property type="match status" value="2"/>
</dbReference>
<keyword evidence="28" id="KW-0503">Monooxygenase</keyword>
<evidence type="ECO:0000256" key="29">
    <source>
        <dbReference type="ARBA" id="ARBA00023136"/>
    </source>
</evidence>
<organism evidence="45 46">
    <name type="scientific">Galemys pyrenaicus</name>
    <name type="common">Iberian desman</name>
    <name type="synonym">Pyrenean desman</name>
    <dbReference type="NCBI Taxonomy" id="202257"/>
    <lineage>
        <taxon>Eukaryota</taxon>
        <taxon>Metazoa</taxon>
        <taxon>Chordata</taxon>
        <taxon>Craniata</taxon>
        <taxon>Vertebrata</taxon>
        <taxon>Euteleostomi</taxon>
        <taxon>Mammalia</taxon>
        <taxon>Eutheria</taxon>
        <taxon>Laurasiatheria</taxon>
        <taxon>Eulipotyphla</taxon>
        <taxon>Talpidae</taxon>
        <taxon>Galemys</taxon>
    </lineage>
</organism>
<feature type="domain" description="Fibronectin type-III" evidence="44">
    <location>
        <begin position="834"/>
        <end position="936"/>
    </location>
</feature>
<evidence type="ECO:0000256" key="26">
    <source>
        <dbReference type="ARBA" id="ARBA00023002"/>
    </source>
</evidence>
<dbReference type="Proteomes" id="UP000700334">
    <property type="component" value="Unassembled WGS sequence"/>
</dbReference>
<dbReference type="GO" id="GO:0019373">
    <property type="term" value="P:epoxygenase P450 pathway"/>
    <property type="evidence" value="ECO:0007669"/>
    <property type="project" value="TreeGrafter"/>
</dbReference>
<evidence type="ECO:0000256" key="13">
    <source>
        <dbReference type="ARBA" id="ARBA00022692"/>
    </source>
</evidence>
<dbReference type="PRINTS" id="PR00109">
    <property type="entry name" value="TYRKINASE"/>
</dbReference>
<evidence type="ECO:0000256" key="32">
    <source>
        <dbReference type="ARBA" id="ARBA00023170"/>
    </source>
</evidence>
<keyword evidence="14 38" id="KW-0479">Metal-binding</keyword>
<dbReference type="InterPro" id="IPR008266">
    <property type="entry name" value="Tyr_kinase_AS"/>
</dbReference>
<keyword evidence="25 41" id="KW-1133">Transmembrane helix</keyword>
<keyword evidence="33" id="KW-0325">Glycoprotein</keyword>
<dbReference type="CDD" id="cd05075">
    <property type="entry name" value="PTKc_Axl"/>
    <property type="match status" value="1"/>
</dbReference>
<evidence type="ECO:0000256" key="15">
    <source>
        <dbReference type="ARBA" id="ARBA00022729"/>
    </source>
</evidence>
<dbReference type="PRINTS" id="PR00463">
    <property type="entry name" value="EP450I"/>
</dbReference>
<gene>
    <name evidence="45" type="ORF">J0S82_006934</name>
</gene>
<evidence type="ECO:0000313" key="46">
    <source>
        <dbReference type="Proteomes" id="UP000700334"/>
    </source>
</evidence>
<dbReference type="GO" id="GO:1903131">
    <property type="term" value="P:mononuclear cell differentiation"/>
    <property type="evidence" value="ECO:0007669"/>
    <property type="project" value="UniProtKB-ARBA"/>
</dbReference>
<evidence type="ECO:0000256" key="22">
    <source>
        <dbReference type="ARBA" id="ARBA00022843"/>
    </source>
</evidence>
<comment type="caution">
    <text evidence="45">The sequence shown here is derived from an EMBL/GenBank/DDBJ whole genome shotgun (WGS) entry which is preliminary data.</text>
</comment>
<keyword evidence="20" id="KW-0256">Endoplasmic reticulum</keyword>
<evidence type="ECO:0000256" key="6">
    <source>
        <dbReference type="ARBA" id="ARBA00010617"/>
    </source>
</evidence>
<dbReference type="InterPro" id="IPR017972">
    <property type="entry name" value="Cyt_P450_CS"/>
</dbReference>
<dbReference type="Gene3D" id="1.10.510.10">
    <property type="entry name" value="Transferase(Phosphotransferase) domain 1"/>
    <property type="match status" value="1"/>
</dbReference>
<dbReference type="OrthoDB" id="4062651at2759"/>
<evidence type="ECO:0000256" key="21">
    <source>
        <dbReference type="ARBA" id="ARBA00022840"/>
    </source>
</evidence>
<evidence type="ECO:0000256" key="23">
    <source>
        <dbReference type="ARBA" id="ARBA00022848"/>
    </source>
</evidence>
<keyword evidence="22" id="KW-0832">Ubl conjugation</keyword>
<dbReference type="InterPro" id="IPR003599">
    <property type="entry name" value="Ig_sub"/>
</dbReference>
<accession>A0A8J6A209</accession>
<dbReference type="InterPro" id="IPR050182">
    <property type="entry name" value="Cytochrome_P450_fam2"/>
</dbReference>
<dbReference type="GO" id="GO:0045087">
    <property type="term" value="P:innate immune response"/>
    <property type="evidence" value="ECO:0007669"/>
    <property type="project" value="UniProtKB-KW"/>
</dbReference>
<dbReference type="FunFam" id="2.60.40.10:FF:000810">
    <property type="entry name" value="Tyrosine-protein kinase receptor UFO"/>
    <property type="match status" value="1"/>
</dbReference>
<dbReference type="FunFam" id="1.10.630.10:FF:000238">
    <property type="entry name" value="Cytochrome P450 2A6"/>
    <property type="match status" value="1"/>
</dbReference>
<dbReference type="PROSITE" id="PS50011">
    <property type="entry name" value="PROTEIN_KINASE_DOM"/>
    <property type="match status" value="1"/>
</dbReference>
<dbReference type="PANTHER" id="PTHR24300:SF23">
    <property type="entry name" value="CYTOCHROME P450 2S1"/>
    <property type="match status" value="1"/>
</dbReference>
<name>A0A8J6A209_GALPY</name>
<evidence type="ECO:0000256" key="41">
    <source>
        <dbReference type="SAM" id="Phobius"/>
    </source>
</evidence>
<evidence type="ECO:0000256" key="24">
    <source>
        <dbReference type="ARBA" id="ARBA00022859"/>
    </source>
</evidence>
<feature type="domain" description="Ig-like" evidence="43">
    <location>
        <begin position="724"/>
        <end position="829"/>
    </location>
</feature>
<evidence type="ECO:0000256" key="7">
    <source>
        <dbReference type="ARBA" id="ARBA00011902"/>
    </source>
</evidence>
<evidence type="ECO:0000256" key="31">
    <source>
        <dbReference type="ARBA" id="ARBA00023157"/>
    </source>
</evidence>
<evidence type="ECO:0000256" key="5">
    <source>
        <dbReference type="ARBA" id="ARBA00006692"/>
    </source>
</evidence>
<feature type="region of interest" description="Disordered" evidence="40">
    <location>
        <begin position="1420"/>
        <end position="1450"/>
    </location>
</feature>
<keyword evidence="11 38" id="KW-0349">Heme</keyword>
<proteinExistence type="inferred from homology"/>
<evidence type="ECO:0000256" key="40">
    <source>
        <dbReference type="SAM" id="MobiDB-lite"/>
    </source>
</evidence>
<dbReference type="SMART" id="SM00060">
    <property type="entry name" value="FN3"/>
    <property type="match status" value="2"/>
</dbReference>
<dbReference type="GO" id="GO:0005506">
    <property type="term" value="F:iron ion binding"/>
    <property type="evidence" value="ECO:0007669"/>
    <property type="project" value="InterPro"/>
</dbReference>
<dbReference type="InterPro" id="IPR013783">
    <property type="entry name" value="Ig-like_fold"/>
</dbReference>
<dbReference type="InterPro" id="IPR001128">
    <property type="entry name" value="Cyt_P450"/>
</dbReference>
<dbReference type="PANTHER" id="PTHR24300">
    <property type="entry name" value="CYTOCHROME P450 508A4-RELATED"/>
    <property type="match status" value="1"/>
</dbReference>
<dbReference type="GO" id="GO:0009967">
    <property type="term" value="P:positive regulation of signal transduction"/>
    <property type="evidence" value="ECO:0007669"/>
    <property type="project" value="UniProtKB-ARBA"/>
</dbReference>
<dbReference type="CDD" id="cd00063">
    <property type="entry name" value="FN3"/>
    <property type="match status" value="2"/>
</dbReference>
<keyword evidence="10" id="KW-0399">Innate immunity</keyword>
<dbReference type="EC" id="2.7.10.1" evidence="7"/>
<evidence type="ECO:0000256" key="1">
    <source>
        <dbReference type="ARBA" id="ARBA00001971"/>
    </source>
</evidence>
<dbReference type="SUPFAM" id="SSF56112">
    <property type="entry name" value="Protein kinase-like (PK-like)"/>
    <property type="match status" value="1"/>
</dbReference>
<comment type="subunit">
    <text evidence="36">Heterodimer and heterotetramer with ligand GAS6. Interacts with CBL, GRB2, LCK, NCK2, PIK3R1, PIK3R2, PIK3R3, PLCG1, SOCS1 and TNS2. Part of a complex including AXL, TNK2 and GRB2, in which GRB2 promotes AXL recruitment by TNK2.</text>
</comment>
<dbReference type="PROSITE" id="PS00107">
    <property type="entry name" value="PROTEIN_KINASE_ATP"/>
    <property type="match status" value="1"/>
</dbReference>
<dbReference type="Gene3D" id="3.30.200.20">
    <property type="entry name" value="Phosphorylase Kinase, domain 1"/>
    <property type="match status" value="1"/>
</dbReference>
<dbReference type="InterPro" id="IPR001245">
    <property type="entry name" value="Ser-Thr/Tyr_kinase_cat_dom"/>
</dbReference>
<dbReference type="GO" id="GO:0001818">
    <property type="term" value="P:negative regulation of cytokine production"/>
    <property type="evidence" value="ECO:0007669"/>
    <property type="project" value="UniProtKB-ARBA"/>
</dbReference>
<evidence type="ECO:0000256" key="28">
    <source>
        <dbReference type="ARBA" id="ARBA00023033"/>
    </source>
</evidence>
<feature type="binding site" description="axial binding residue" evidence="38">
    <location>
        <position position="529"/>
    </location>
    <ligand>
        <name>heme</name>
        <dbReference type="ChEBI" id="CHEBI:30413"/>
    </ligand>
    <ligandPart>
        <name>Fe</name>
        <dbReference type="ChEBI" id="CHEBI:18248"/>
    </ligandPart>
</feature>
<dbReference type="GO" id="GO:0008392">
    <property type="term" value="F:arachidonate epoxygenase activity"/>
    <property type="evidence" value="ECO:0007669"/>
    <property type="project" value="TreeGrafter"/>
</dbReference>
<evidence type="ECO:0000256" key="4">
    <source>
        <dbReference type="ARBA" id="ARBA00004406"/>
    </source>
</evidence>
<protein>
    <recommendedName>
        <fullName evidence="37">Tyrosine-protein kinase receptor UFO</fullName>
        <ecNumber evidence="7">2.7.10.1</ecNumber>
    </recommendedName>
</protein>
<keyword evidence="17 39" id="KW-0547">Nucleotide-binding</keyword>
<dbReference type="Gene3D" id="2.60.40.10">
    <property type="entry name" value="Immunoglobulins"/>
    <property type="match status" value="4"/>
</dbReference>
<dbReference type="InterPro" id="IPR036116">
    <property type="entry name" value="FN3_sf"/>
</dbReference>
<evidence type="ECO:0000256" key="8">
    <source>
        <dbReference type="ARBA" id="ARBA00022475"/>
    </source>
</evidence>
<evidence type="ECO:0000256" key="38">
    <source>
        <dbReference type="PIRSR" id="PIRSR602401-1"/>
    </source>
</evidence>
<keyword evidence="27 38" id="KW-0408">Iron</keyword>
<dbReference type="PRINTS" id="PR00385">
    <property type="entry name" value="P450"/>
</dbReference>
<evidence type="ECO:0000256" key="19">
    <source>
        <dbReference type="ARBA" id="ARBA00022782"/>
    </source>
</evidence>
<keyword evidence="8" id="KW-1003">Cell membrane</keyword>
<dbReference type="GO" id="GO:0020037">
    <property type="term" value="F:heme binding"/>
    <property type="evidence" value="ECO:0007669"/>
    <property type="project" value="InterPro"/>
</dbReference>
<evidence type="ECO:0000256" key="17">
    <source>
        <dbReference type="ARBA" id="ARBA00022741"/>
    </source>
</evidence>
<dbReference type="FunFam" id="2.60.40.10:FF:000865">
    <property type="entry name" value="AXL receptor tyrosine kinase"/>
    <property type="match status" value="1"/>
</dbReference>
<keyword evidence="19" id="KW-0221">Differentiation</keyword>
<keyword evidence="13 41" id="KW-0812">Transmembrane</keyword>
<evidence type="ECO:0000256" key="27">
    <source>
        <dbReference type="ARBA" id="ARBA00023004"/>
    </source>
</evidence>
<dbReference type="FunFam" id="2.60.40.10:FF:000662">
    <property type="entry name" value="Tyrosine-protein kinase receptor UFO"/>
    <property type="match status" value="1"/>
</dbReference>
<dbReference type="PROSITE" id="PS00086">
    <property type="entry name" value="CYTOCHROME_P450"/>
    <property type="match status" value="1"/>
</dbReference>
<evidence type="ECO:0000256" key="11">
    <source>
        <dbReference type="ARBA" id="ARBA00022617"/>
    </source>
</evidence>
<comment type="cofactor">
    <cofactor evidence="1 38">
        <name>heme</name>
        <dbReference type="ChEBI" id="CHEBI:30413"/>
    </cofactor>
</comment>
<dbReference type="Gene3D" id="1.10.630.10">
    <property type="entry name" value="Cytochrome P450"/>
    <property type="match status" value="1"/>
</dbReference>
<evidence type="ECO:0000259" key="43">
    <source>
        <dbReference type="PROSITE" id="PS50835"/>
    </source>
</evidence>
<evidence type="ECO:0000256" key="18">
    <source>
        <dbReference type="ARBA" id="ARBA00022777"/>
    </source>
</evidence>
<dbReference type="GO" id="GO:0004714">
    <property type="term" value="F:transmembrane receptor protein tyrosine kinase activity"/>
    <property type="evidence" value="ECO:0007669"/>
    <property type="project" value="UniProtKB-EC"/>
</dbReference>
<feature type="region of interest" description="Disordered" evidence="40">
    <location>
        <begin position="1462"/>
        <end position="1490"/>
    </location>
</feature>
<keyword evidence="18 45" id="KW-0418">Kinase</keyword>
<evidence type="ECO:0000256" key="16">
    <source>
        <dbReference type="ARBA" id="ARBA00022737"/>
    </source>
</evidence>
<evidence type="ECO:0000259" key="44">
    <source>
        <dbReference type="PROSITE" id="PS50853"/>
    </source>
</evidence>
<dbReference type="InterPro" id="IPR020635">
    <property type="entry name" value="Tyr_kinase_cat_dom"/>
</dbReference>
<dbReference type="GO" id="GO:0006909">
    <property type="term" value="P:phagocytosis"/>
    <property type="evidence" value="ECO:0007669"/>
    <property type="project" value="UniProtKB-ARBA"/>
</dbReference>
<evidence type="ECO:0000256" key="33">
    <source>
        <dbReference type="ARBA" id="ARBA00023180"/>
    </source>
</evidence>
<feature type="domain" description="Protein kinase" evidence="42">
    <location>
        <begin position="1132"/>
        <end position="1403"/>
    </location>
</feature>
<keyword evidence="9" id="KW-0597">Phosphoprotein</keyword>
<evidence type="ECO:0000259" key="42">
    <source>
        <dbReference type="PROSITE" id="PS50011"/>
    </source>
</evidence>
<dbReference type="GO" id="GO:0005524">
    <property type="term" value="F:ATP binding"/>
    <property type="evidence" value="ECO:0007669"/>
    <property type="project" value="UniProtKB-UniRule"/>
</dbReference>
<dbReference type="Pfam" id="PF13927">
    <property type="entry name" value="Ig_3"/>
    <property type="match status" value="1"/>
</dbReference>
<keyword evidence="46" id="KW-1185">Reference proteome</keyword>
<dbReference type="FunFam" id="1.10.510.10:FF:000089">
    <property type="entry name" value="Tyrosine-protein kinase receptor TYRO3"/>
    <property type="match status" value="1"/>
</dbReference>
<dbReference type="InterPro" id="IPR007110">
    <property type="entry name" value="Ig-like_dom"/>
</dbReference>
<dbReference type="PROSITE" id="PS00109">
    <property type="entry name" value="PROTEIN_KINASE_TYR"/>
    <property type="match status" value="1"/>
</dbReference>
<dbReference type="FunFam" id="2.60.40.10:FF:000696">
    <property type="entry name" value="tyrosine-protein kinase receptor UFO isoform X1"/>
    <property type="match status" value="1"/>
</dbReference>
<dbReference type="SUPFAM" id="SSF49265">
    <property type="entry name" value="Fibronectin type III"/>
    <property type="match status" value="1"/>
</dbReference>
<reference evidence="45" key="1">
    <citation type="journal article" date="2021" name="Evol. Appl.">
        <title>The genome of the Pyrenean desman and the effects of bottlenecks and inbreeding on the genomic landscape of an endangered species.</title>
        <authorList>
            <person name="Escoda L."/>
            <person name="Castresana J."/>
        </authorList>
    </citation>
    <scope>NUCLEOTIDE SEQUENCE</scope>
    <source>
        <strain evidence="45">IBE-C5619</strain>
    </source>
</reference>
<dbReference type="Pfam" id="PF00067">
    <property type="entry name" value="p450"/>
    <property type="match status" value="1"/>
</dbReference>
<dbReference type="Pfam" id="PF00041">
    <property type="entry name" value="fn3"/>
    <property type="match status" value="2"/>
</dbReference>
<sequence length="1490" mass="163154">PGGGEPRRAASGRRRPADMETLGSWALLLLLLALALALLGTRTPGHLPPGPAPLPLLGNLLQLRPGALYPGLLRVRGPSRETPGAKGEVVSRERHWSARTGKLGYPSAVAGAGALGSLRARGHPEWGQRGARAGAREERWVQQGAFLRLSRKYGPVFTVHLGPRRRVVVLVGHKAVQEALVGQAEEFSGRGTLATLDSIFDGHGVFFSNGERWRQQRRFTLLALRNLGMGKREGEEMIQAEVRHLVEAFQGTEGQPFDPSLLLAQATSNMVCSLIFGLRFPYEDEEFRAMVQAAGGVLLGVSSRWGQTYEMFSQLLRHLPSLHADFLGHVGTLAAFAVRQVEKHRENLDTAGPARDLVDTFLLKMTQERQDANTEFTDKNLLMNVIYLLFAGTVTVSATTRYTLLLLMKHPQVQERVREELTRELGARQVPGLGDRTRLPYTDAVLHEAQRLLALVPMGIPRALTKTTCFGGYTLPKGTEVFPVLGSVLHDPEVFERPEEFNPDRFLDAEGRFKKQEAFLPFSLGKRVCPGEGLAQAELFLLVTAILQAFSLDSPRPLGTLSLQPAVSGLFNIPPTFQLQGAQQLLRKVWHRLPVAGGWAGSCWPGTWRCAAGGAQAAGSPFVGSLGNITGARGLVGTLRCELQVQGEPPEVAWLRDGQVLELADSTQTQVPLGEDGQEDWKVVSQLRISSLHPSDAGWYQCSVTLGGKTFVSQPGYVGLEGLPYFLEEPEDSTVPADTPFNLSCQAQGPPEPVNLRWFQNAVSLAPAPGPQHTLQIPGPRGGPNAAWSPHRPPAHLSFRPAGLNKTSSFSCEAHNAKGVTTSRTATITVLPQRPRDLHLVSSQPTELEVAWTPGRSGIYPLTHCTLQAVLSDDGVGVWLGDPPEEPLTLQASVPPHQLRLGSLHPHTPYHVRVACASSQGSSPWTHWLPVETPEGVPLGPPKNVSAMRNGSQALVRWREPAAALQGTLLGYRLSYRGQNTPEVLMDIGLKQEVTLELQGGGAVPNLTVRVAAYTAAGDGPWSPPVPLEPWRPVSEPPAPAFSWPWWYVLLGAVVAAACVLILALFLVHRRKKETRYGEVFEPTVERGELVVRYRVRKSYSRRTTEATLNSLGISEELKEKLRDVMVDRHKVALGKTLGEGEFGAVMEGQLNQDDSVLKVAVKTMKIAICTRSELEDFLSEAVCMKEFDHPNVMRLIGVCFQGSEREGFPAPVVILPFMKHGDLHSFLLYSRLGDQPVFLPTQMLVKFMADIANGMEYLSTKRFIHRDLAARNCMLNENMSVCVADFGLSKKIYNGDYYRQGRIAKMPVKWIAIESLADRVYTSKSDVWSFGVTMWEIATRGQTPYPGVENSEIYDYLRQGNRLKQPVDCLDGLYALMFRCWELNPRDRPSFAELREDLENTLKALPPAQDPDEILYVNMDEGGGHSEPLGAAGGADPPTQPDPKDSCSCFTSAEVHPAGRYVLCPSTAPGPTLPADRGSPAPPGQEDGA</sequence>
<evidence type="ECO:0000256" key="12">
    <source>
        <dbReference type="ARBA" id="ARBA00022679"/>
    </source>
</evidence>
<comment type="similarity">
    <text evidence="5">Belongs to the protein kinase superfamily. CAMK Ser/Thr protein kinase family.</text>
</comment>
<dbReference type="GO" id="GO:0016712">
    <property type="term" value="F:oxidoreductase activity, acting on paired donors, with incorporation or reduction of molecular oxygen, reduced flavin or flavoprotein as one donor, and incorporation of one atom of oxygen"/>
    <property type="evidence" value="ECO:0007669"/>
    <property type="project" value="TreeGrafter"/>
</dbReference>
<keyword evidence="24" id="KW-0391">Immunity</keyword>
<dbReference type="InterPro" id="IPR036179">
    <property type="entry name" value="Ig-like_dom_sf"/>
</dbReference>
<dbReference type="GO" id="GO:0051249">
    <property type="term" value="P:regulation of lymphocyte activation"/>
    <property type="evidence" value="ECO:0007669"/>
    <property type="project" value="UniProtKB-ARBA"/>
</dbReference>
<dbReference type="InterPro" id="IPR003961">
    <property type="entry name" value="FN3_dom"/>
</dbReference>